<gene>
    <name evidence="2" type="ORF">CRENBAI_025010</name>
</gene>
<reference evidence="2 3" key="1">
    <citation type="submission" date="2021-06" db="EMBL/GenBank/DDBJ databases">
        <authorList>
            <person name="Palmer J.M."/>
        </authorList>
    </citation>
    <scope>NUCLEOTIDE SEQUENCE [LARGE SCALE GENOMIC DNA]</scope>
    <source>
        <strain evidence="2 3">MEX-2019</strain>
        <tissue evidence="2">Muscle</tissue>
    </source>
</reference>
<protein>
    <recommendedName>
        <fullName evidence="1">Rho-GAP domain-containing protein</fullName>
    </recommendedName>
</protein>
<dbReference type="InterPro" id="IPR000198">
    <property type="entry name" value="RhoGAP_dom"/>
</dbReference>
<dbReference type="SMART" id="SM00324">
    <property type="entry name" value="RhoGAP"/>
    <property type="match status" value="1"/>
</dbReference>
<dbReference type="SUPFAM" id="SSF48350">
    <property type="entry name" value="GTPase activation domain, GAP"/>
    <property type="match status" value="1"/>
</dbReference>
<dbReference type="Pfam" id="PF00620">
    <property type="entry name" value="RhoGAP"/>
    <property type="match status" value="1"/>
</dbReference>
<dbReference type="PANTHER" id="PTHR15904:SF18">
    <property type="entry name" value="PROTEIN FAM13A"/>
    <property type="match status" value="1"/>
</dbReference>
<dbReference type="InterPro" id="IPR008936">
    <property type="entry name" value="Rho_GTPase_activation_prot"/>
</dbReference>
<dbReference type="Proteomes" id="UP001311232">
    <property type="component" value="Unassembled WGS sequence"/>
</dbReference>
<sequence>MGAGAMTICHNQAAVLVKEDMKKMVQIPMLRSRAVAAKNTKIFGVSLLELRERGLVEDGVPLVVQRMVEHLSKHALHQEGLFRVNGSVRAVETLKLRLESGDDEDLFSESDLCTVSSLLKRYLRDLPEGLVNLTVQQKLIQHYQDSGDAVSWWVIKDLLHQLPDVHHSLLRYLCNFLTLVERNHKENRMTAHNLATVFGPSVFKLT</sequence>
<accession>A0AAV9RHP6</accession>
<dbReference type="Gene3D" id="1.10.555.10">
    <property type="entry name" value="Rho GTPase activation protein"/>
    <property type="match status" value="1"/>
</dbReference>
<evidence type="ECO:0000259" key="1">
    <source>
        <dbReference type="PROSITE" id="PS50238"/>
    </source>
</evidence>
<feature type="domain" description="Rho-GAP" evidence="1">
    <location>
        <begin position="45"/>
        <end position="206"/>
    </location>
</feature>
<dbReference type="PANTHER" id="PTHR15904">
    <property type="entry name" value="FAM13"/>
    <property type="match status" value="1"/>
</dbReference>
<dbReference type="InterPro" id="IPR039102">
    <property type="entry name" value="FAM13"/>
</dbReference>
<dbReference type="GO" id="GO:0007165">
    <property type="term" value="P:signal transduction"/>
    <property type="evidence" value="ECO:0007669"/>
    <property type="project" value="InterPro"/>
</dbReference>
<comment type="caution">
    <text evidence="2">The sequence shown here is derived from an EMBL/GenBank/DDBJ whole genome shotgun (WGS) entry which is preliminary data.</text>
</comment>
<evidence type="ECO:0000313" key="2">
    <source>
        <dbReference type="EMBL" id="KAK5608461.1"/>
    </source>
</evidence>
<name>A0AAV9RHP6_9TELE</name>
<dbReference type="PROSITE" id="PS50238">
    <property type="entry name" value="RHOGAP"/>
    <property type="match status" value="1"/>
</dbReference>
<keyword evidence="3" id="KW-1185">Reference proteome</keyword>
<dbReference type="EMBL" id="JAHHUM010001808">
    <property type="protein sequence ID" value="KAK5608461.1"/>
    <property type="molecule type" value="Genomic_DNA"/>
</dbReference>
<organism evidence="2 3">
    <name type="scientific">Crenichthys baileyi</name>
    <name type="common">White River springfish</name>
    <dbReference type="NCBI Taxonomy" id="28760"/>
    <lineage>
        <taxon>Eukaryota</taxon>
        <taxon>Metazoa</taxon>
        <taxon>Chordata</taxon>
        <taxon>Craniata</taxon>
        <taxon>Vertebrata</taxon>
        <taxon>Euteleostomi</taxon>
        <taxon>Actinopterygii</taxon>
        <taxon>Neopterygii</taxon>
        <taxon>Teleostei</taxon>
        <taxon>Neoteleostei</taxon>
        <taxon>Acanthomorphata</taxon>
        <taxon>Ovalentaria</taxon>
        <taxon>Atherinomorphae</taxon>
        <taxon>Cyprinodontiformes</taxon>
        <taxon>Goodeidae</taxon>
        <taxon>Crenichthys</taxon>
    </lineage>
</organism>
<proteinExistence type="predicted"/>
<evidence type="ECO:0000313" key="3">
    <source>
        <dbReference type="Proteomes" id="UP001311232"/>
    </source>
</evidence>
<dbReference type="AlphaFoldDB" id="A0AAV9RHP6"/>